<feature type="compositionally biased region" description="Polar residues" evidence="1">
    <location>
        <begin position="61"/>
        <end position="74"/>
    </location>
</feature>
<dbReference type="Proteomes" id="UP000054279">
    <property type="component" value="Unassembled WGS sequence"/>
</dbReference>
<evidence type="ECO:0000313" key="2">
    <source>
        <dbReference type="EMBL" id="KIJ22550.1"/>
    </source>
</evidence>
<evidence type="ECO:0000313" key="3">
    <source>
        <dbReference type="EMBL" id="KIJ29242.1"/>
    </source>
</evidence>
<dbReference type="EMBL" id="KN837287">
    <property type="protein sequence ID" value="KIJ29242.1"/>
    <property type="molecule type" value="Genomic_DNA"/>
</dbReference>
<reference evidence="3 4" key="1">
    <citation type="submission" date="2014-06" db="EMBL/GenBank/DDBJ databases">
        <title>Evolutionary Origins and Diversification of the Mycorrhizal Mutualists.</title>
        <authorList>
            <consortium name="DOE Joint Genome Institute"/>
            <consortium name="Mycorrhizal Genomics Consortium"/>
            <person name="Kohler A."/>
            <person name="Kuo A."/>
            <person name="Nagy L.G."/>
            <person name="Floudas D."/>
            <person name="Copeland A."/>
            <person name="Barry K.W."/>
            <person name="Cichocki N."/>
            <person name="Veneault-Fourrey C."/>
            <person name="LaButti K."/>
            <person name="Lindquist E.A."/>
            <person name="Lipzen A."/>
            <person name="Lundell T."/>
            <person name="Morin E."/>
            <person name="Murat C."/>
            <person name="Riley R."/>
            <person name="Ohm R."/>
            <person name="Sun H."/>
            <person name="Tunlid A."/>
            <person name="Henrissat B."/>
            <person name="Grigoriev I.V."/>
            <person name="Hibbett D.S."/>
            <person name="Martin F."/>
        </authorList>
    </citation>
    <scope>NUCLEOTIDE SEQUENCE [LARGE SCALE GENOMIC DNA]</scope>
    <source>
        <strain evidence="3 4">SS14</strain>
    </source>
</reference>
<feature type="region of interest" description="Disordered" evidence="1">
    <location>
        <begin position="35"/>
        <end position="74"/>
    </location>
</feature>
<proteinExistence type="predicted"/>
<organism evidence="3 4">
    <name type="scientific">Sphaerobolus stellatus (strain SS14)</name>
    <dbReference type="NCBI Taxonomy" id="990650"/>
    <lineage>
        <taxon>Eukaryota</taxon>
        <taxon>Fungi</taxon>
        <taxon>Dikarya</taxon>
        <taxon>Basidiomycota</taxon>
        <taxon>Agaricomycotina</taxon>
        <taxon>Agaricomycetes</taxon>
        <taxon>Phallomycetidae</taxon>
        <taxon>Geastrales</taxon>
        <taxon>Sphaerobolaceae</taxon>
        <taxon>Sphaerobolus</taxon>
    </lineage>
</organism>
<gene>
    <name evidence="3" type="ORF">M422DRAFT_54289</name>
    <name evidence="2" type="ORF">M422DRAFT_57159</name>
</gene>
<dbReference type="AlphaFoldDB" id="A0A0C9UK28"/>
<name>A0A0C9UK28_SPHS4</name>
<keyword evidence="4" id="KW-1185">Reference proteome</keyword>
<accession>A0A0C9UK28</accession>
<evidence type="ECO:0000313" key="4">
    <source>
        <dbReference type="Proteomes" id="UP000054279"/>
    </source>
</evidence>
<protein>
    <submittedName>
        <fullName evidence="3">Uncharacterized protein</fullName>
    </submittedName>
</protein>
<dbReference type="HOGENOM" id="CLU_2185600_0_0_1"/>
<evidence type="ECO:0000256" key="1">
    <source>
        <dbReference type="SAM" id="MobiDB-lite"/>
    </source>
</evidence>
<dbReference type="EMBL" id="KN838116">
    <property type="protein sequence ID" value="KIJ22550.1"/>
    <property type="molecule type" value="Genomic_DNA"/>
</dbReference>
<sequence length="109" mass="12030">MKLVKSLSSQYLSYFLLSTLFHCDIAQILMESKAETRSNCDSDSGSDINVEPDSVSPALDSASSTGDPSTDNGCTKSQISYYLEMYRSLRFFDSVKGFYTISIQHAGKT</sequence>